<organism evidence="1 2">
    <name type="scientific">Streptosporangium jomthongense</name>
    <dbReference type="NCBI Taxonomy" id="1193683"/>
    <lineage>
        <taxon>Bacteria</taxon>
        <taxon>Bacillati</taxon>
        <taxon>Actinomycetota</taxon>
        <taxon>Actinomycetes</taxon>
        <taxon>Streptosporangiales</taxon>
        <taxon>Streptosporangiaceae</taxon>
        <taxon>Streptosporangium</taxon>
    </lineage>
</organism>
<proteinExistence type="predicted"/>
<reference evidence="2" key="1">
    <citation type="journal article" date="2019" name="Int. J. Syst. Evol. Microbiol.">
        <title>The Global Catalogue of Microorganisms (GCM) 10K type strain sequencing project: providing services to taxonomists for standard genome sequencing and annotation.</title>
        <authorList>
            <consortium name="The Broad Institute Genomics Platform"/>
            <consortium name="The Broad Institute Genome Sequencing Center for Infectious Disease"/>
            <person name="Wu L."/>
            <person name="Ma J."/>
        </authorList>
    </citation>
    <scope>NUCLEOTIDE SEQUENCE [LARGE SCALE GENOMIC DNA]</scope>
    <source>
        <strain evidence="2">TBRC 7912</strain>
    </source>
</reference>
<comment type="caution">
    <text evidence="1">The sequence shown here is derived from an EMBL/GenBank/DDBJ whole genome shotgun (WGS) entry which is preliminary data.</text>
</comment>
<sequence>MTAFSAPASYNPLHSQSLRDDIAAVRATVITLITSLESAGLLFTA</sequence>
<dbReference type="RefSeq" id="WP_386196654.1">
    <property type="nucleotide sequence ID" value="NZ_JBHSBC010000056.1"/>
</dbReference>
<accession>A0ABV8FEW1</accession>
<evidence type="ECO:0000313" key="1">
    <source>
        <dbReference type="EMBL" id="MFC3986426.1"/>
    </source>
</evidence>
<dbReference type="Proteomes" id="UP001595698">
    <property type="component" value="Unassembled WGS sequence"/>
</dbReference>
<dbReference type="EMBL" id="JBHSBC010000056">
    <property type="protein sequence ID" value="MFC3986426.1"/>
    <property type="molecule type" value="Genomic_DNA"/>
</dbReference>
<evidence type="ECO:0000313" key="2">
    <source>
        <dbReference type="Proteomes" id="UP001595698"/>
    </source>
</evidence>
<protein>
    <submittedName>
        <fullName evidence="1">Uncharacterized protein</fullName>
    </submittedName>
</protein>
<gene>
    <name evidence="1" type="ORF">ACFOYY_40285</name>
</gene>
<name>A0ABV8FEW1_9ACTN</name>
<keyword evidence="2" id="KW-1185">Reference proteome</keyword>